<keyword evidence="1" id="KW-0732">Signal</keyword>
<name>A0AAD7K6F5_9AGAR</name>
<evidence type="ECO:0000313" key="3">
    <source>
        <dbReference type="Proteomes" id="UP001215598"/>
    </source>
</evidence>
<dbReference type="Proteomes" id="UP001215598">
    <property type="component" value="Unassembled WGS sequence"/>
</dbReference>
<accession>A0AAD7K6F5</accession>
<feature type="signal peptide" evidence="1">
    <location>
        <begin position="1"/>
        <end position="24"/>
    </location>
</feature>
<evidence type="ECO:0000256" key="1">
    <source>
        <dbReference type="SAM" id="SignalP"/>
    </source>
</evidence>
<gene>
    <name evidence="2" type="ORF">B0H16DRAFT_1448653</name>
</gene>
<protein>
    <submittedName>
        <fullName evidence="2">Uncharacterized protein</fullName>
    </submittedName>
</protein>
<dbReference type="EMBL" id="JARKIB010000006">
    <property type="protein sequence ID" value="KAJ7779128.1"/>
    <property type="molecule type" value="Genomic_DNA"/>
</dbReference>
<dbReference type="AlphaFoldDB" id="A0AAD7K6F5"/>
<evidence type="ECO:0000313" key="2">
    <source>
        <dbReference type="EMBL" id="KAJ7779128.1"/>
    </source>
</evidence>
<sequence length="179" mass="20119">MNSTGMRALHVLSIIHLELSLTWSRYNNPFNRNIGFHPKPVLVLYAVKSWSLETNFGQRIVEKLNTVNTLSCHSLRSEASCVEVIDKDGIMTKDIALAIHGGNMKRELQNHAELRDPRAGGEHRRVSMIAIPRNGVLLDAPVKSTSDDIGILSKGGKFQSLSCSSFYLKDEENWKFNQK</sequence>
<proteinExistence type="predicted"/>
<reference evidence="2" key="1">
    <citation type="submission" date="2023-03" db="EMBL/GenBank/DDBJ databases">
        <title>Massive genome expansion in bonnet fungi (Mycena s.s.) driven by repeated elements and novel gene families across ecological guilds.</title>
        <authorList>
            <consortium name="Lawrence Berkeley National Laboratory"/>
            <person name="Harder C.B."/>
            <person name="Miyauchi S."/>
            <person name="Viragh M."/>
            <person name="Kuo A."/>
            <person name="Thoen E."/>
            <person name="Andreopoulos B."/>
            <person name="Lu D."/>
            <person name="Skrede I."/>
            <person name="Drula E."/>
            <person name="Henrissat B."/>
            <person name="Morin E."/>
            <person name="Kohler A."/>
            <person name="Barry K."/>
            <person name="LaButti K."/>
            <person name="Morin E."/>
            <person name="Salamov A."/>
            <person name="Lipzen A."/>
            <person name="Mereny Z."/>
            <person name="Hegedus B."/>
            <person name="Baldrian P."/>
            <person name="Stursova M."/>
            <person name="Weitz H."/>
            <person name="Taylor A."/>
            <person name="Grigoriev I.V."/>
            <person name="Nagy L.G."/>
            <person name="Martin F."/>
            <person name="Kauserud H."/>
        </authorList>
    </citation>
    <scope>NUCLEOTIDE SEQUENCE</scope>
    <source>
        <strain evidence="2">CBHHK182m</strain>
    </source>
</reference>
<feature type="chain" id="PRO_5042184151" evidence="1">
    <location>
        <begin position="25"/>
        <end position="179"/>
    </location>
</feature>
<organism evidence="2 3">
    <name type="scientific">Mycena metata</name>
    <dbReference type="NCBI Taxonomy" id="1033252"/>
    <lineage>
        <taxon>Eukaryota</taxon>
        <taxon>Fungi</taxon>
        <taxon>Dikarya</taxon>
        <taxon>Basidiomycota</taxon>
        <taxon>Agaricomycotina</taxon>
        <taxon>Agaricomycetes</taxon>
        <taxon>Agaricomycetidae</taxon>
        <taxon>Agaricales</taxon>
        <taxon>Marasmiineae</taxon>
        <taxon>Mycenaceae</taxon>
        <taxon>Mycena</taxon>
    </lineage>
</organism>
<keyword evidence="3" id="KW-1185">Reference proteome</keyword>
<comment type="caution">
    <text evidence="2">The sequence shown here is derived from an EMBL/GenBank/DDBJ whole genome shotgun (WGS) entry which is preliminary data.</text>
</comment>